<dbReference type="SUPFAM" id="SSF55681">
    <property type="entry name" value="Class II aaRS and biotin synthetases"/>
    <property type="match status" value="1"/>
</dbReference>
<accession>A0A564UV90</accession>
<dbReference type="Gene3D" id="2.40.50.140">
    <property type="entry name" value="Nucleic acid-binding proteins"/>
    <property type="match status" value="2"/>
</dbReference>
<feature type="binding site" evidence="9">
    <location>
        <position position="447"/>
    </location>
    <ligand>
        <name>Mg(2+)</name>
        <dbReference type="ChEBI" id="CHEBI:18420"/>
        <label>1</label>
    </ligand>
</feature>
<evidence type="ECO:0000256" key="5">
    <source>
        <dbReference type="ARBA" id="ARBA00022840"/>
    </source>
</evidence>
<dbReference type="GO" id="GO:0000049">
    <property type="term" value="F:tRNA binding"/>
    <property type="evidence" value="ECO:0007669"/>
    <property type="project" value="UniProtKB-UniRule"/>
</dbReference>
<feature type="domain" description="TRNA-binding" evidence="13">
    <location>
        <begin position="572"/>
        <end position="677"/>
    </location>
</feature>
<dbReference type="GO" id="GO:0000287">
    <property type="term" value="F:magnesium ion binding"/>
    <property type="evidence" value="ECO:0007669"/>
    <property type="project" value="UniProtKB-UniRule"/>
</dbReference>
<dbReference type="NCBIfam" id="TIGR00499">
    <property type="entry name" value="lysS_bact"/>
    <property type="match status" value="1"/>
</dbReference>
<dbReference type="InterPro" id="IPR018149">
    <property type="entry name" value="Lys-tRNA-synth_II_C"/>
</dbReference>
<dbReference type="Pfam" id="PF01336">
    <property type="entry name" value="tRNA_anti-codon"/>
    <property type="match status" value="1"/>
</dbReference>
<dbReference type="Proteomes" id="UP000409147">
    <property type="component" value="Unassembled WGS sequence"/>
</dbReference>
<evidence type="ECO:0000313" key="14">
    <source>
        <dbReference type="EMBL" id="VUX23358.1"/>
    </source>
</evidence>
<dbReference type="NCBIfam" id="NF001756">
    <property type="entry name" value="PRK00484.1"/>
    <property type="match status" value="1"/>
</dbReference>
<feature type="domain" description="Aminoacyl-transfer RNA synthetases class-II family profile" evidence="12">
    <location>
        <begin position="213"/>
        <end position="524"/>
    </location>
</feature>
<keyword evidence="6 10" id="KW-0694">RNA-binding</keyword>
<dbReference type="GO" id="GO:0140096">
    <property type="term" value="F:catalytic activity, acting on a protein"/>
    <property type="evidence" value="ECO:0007669"/>
    <property type="project" value="UniProtKB-ARBA"/>
</dbReference>
<sequence>MAEQKKQDTNQLLKVRREKLADLQANGKDPFQITKFDQTHHSLEVKNLYEAHEAEILKDHKTPDVEGLDEAQAREVLKQDYEERRKIMDANPIHVAIAGRMMFKRVMGKASFCNIQDLQGNIQVYVARDAIGEESYADFKKSDIGDIFGLEGFAFRTRTGEISIHAEKMTMLTKSLQILPEKFHGLTDTDTRYRQRYVDLIMNQDSKNVFIKRSQILKEIRNFLAGRDFMEVETPMLVSNAGGAAARPFETHYNALNEDVKLRISLELYLKRLIVGGLERVYEIGRVFRNEGVDTRHNPEFTLMELYQAYTDYEGMMELTESMFRYLAEKVCGSTKISYNGVEIDLGKPFARMTMNEAIKKYAGIDFDEVADDEAAKKLADEHHIEYEAHHKKGDIINLFFEEYCEKELIQPTFIMDHPIEISPLTKKKPSDPSKVERFELFCNTWEMCNAYSELNDPIDQRERFKAQDALADAGDEEANHTDEDFLNALEIGMPPTGGIGYGIDRLVMLLTDSQAIRDVLLFPTMKSLDTDKKAAKSENSTSTAAPEKEEVIDFSKVKVEPLFEEFVDFDTLSKSDFRAVKVKECVAVPKSKKLLQFTLDDGTGTDRTILSGIHAYYEPEELVGKTLIAITNLPPRAMMGIESCGMLLSAIHEEEGEEKLHLLMVDNHIPAGAKLY</sequence>
<keyword evidence="3 9" id="KW-0479">Metal-binding</keyword>
<dbReference type="PROSITE" id="PS50886">
    <property type="entry name" value="TRBD"/>
    <property type="match status" value="1"/>
</dbReference>
<organism evidence="14 15">
    <name type="scientific">Blautia obeum</name>
    <dbReference type="NCBI Taxonomy" id="40520"/>
    <lineage>
        <taxon>Bacteria</taxon>
        <taxon>Bacillati</taxon>
        <taxon>Bacillota</taxon>
        <taxon>Clostridia</taxon>
        <taxon>Lachnospirales</taxon>
        <taxon>Lachnospiraceae</taxon>
        <taxon>Blautia</taxon>
    </lineage>
</organism>
<evidence type="ECO:0000256" key="10">
    <source>
        <dbReference type="PROSITE-ProRule" id="PRU00209"/>
    </source>
</evidence>
<gene>
    <name evidence="9 14" type="primary">lysS</name>
    <name evidence="14" type="ORF">ROSSTS7063_00065</name>
</gene>
<evidence type="ECO:0000313" key="15">
    <source>
        <dbReference type="Proteomes" id="UP000409147"/>
    </source>
</evidence>
<dbReference type="InterPro" id="IPR002313">
    <property type="entry name" value="Lys-tRNA-ligase_II"/>
</dbReference>
<dbReference type="EC" id="6.1.1.6" evidence="9"/>
<comment type="catalytic activity">
    <reaction evidence="8 9 11">
        <text>tRNA(Lys) + L-lysine + ATP = L-lysyl-tRNA(Lys) + AMP + diphosphate</text>
        <dbReference type="Rhea" id="RHEA:20792"/>
        <dbReference type="Rhea" id="RHEA-COMP:9696"/>
        <dbReference type="Rhea" id="RHEA-COMP:9697"/>
        <dbReference type="ChEBI" id="CHEBI:30616"/>
        <dbReference type="ChEBI" id="CHEBI:32551"/>
        <dbReference type="ChEBI" id="CHEBI:33019"/>
        <dbReference type="ChEBI" id="CHEBI:78442"/>
        <dbReference type="ChEBI" id="CHEBI:78529"/>
        <dbReference type="ChEBI" id="CHEBI:456215"/>
        <dbReference type="EC" id="6.1.1.6"/>
    </reaction>
</comment>
<evidence type="ECO:0000259" key="12">
    <source>
        <dbReference type="PROSITE" id="PS50862"/>
    </source>
</evidence>
<feature type="binding site" evidence="9">
    <location>
        <position position="440"/>
    </location>
    <ligand>
        <name>Mg(2+)</name>
        <dbReference type="ChEBI" id="CHEBI:18420"/>
        <label>1</label>
    </ligand>
</feature>
<keyword evidence="9 11" id="KW-0460">Magnesium</keyword>
<evidence type="ECO:0000256" key="9">
    <source>
        <dbReference type="HAMAP-Rule" id="MF_00252"/>
    </source>
</evidence>
<dbReference type="PRINTS" id="PR00982">
    <property type="entry name" value="TRNASYNTHLYS"/>
</dbReference>
<keyword evidence="9" id="KW-0963">Cytoplasm</keyword>
<evidence type="ECO:0000256" key="6">
    <source>
        <dbReference type="ARBA" id="ARBA00022884"/>
    </source>
</evidence>
<dbReference type="SUPFAM" id="SSF50249">
    <property type="entry name" value="Nucleic acid-binding proteins"/>
    <property type="match status" value="2"/>
</dbReference>
<dbReference type="InterPro" id="IPR002547">
    <property type="entry name" value="tRNA-bd_dom"/>
</dbReference>
<name>A0A564UV90_9FIRM</name>
<dbReference type="InterPro" id="IPR045864">
    <property type="entry name" value="aa-tRNA-synth_II/BPL/LPL"/>
</dbReference>
<keyword evidence="9" id="KW-0648">Protein biosynthesis</keyword>
<dbReference type="PANTHER" id="PTHR42918:SF15">
    <property type="entry name" value="LYSINE--TRNA LIGASE, CHLOROPLASTIC_MITOCHONDRIAL"/>
    <property type="match status" value="1"/>
</dbReference>
<comment type="cofactor">
    <cofactor evidence="9 11">
        <name>Mg(2+)</name>
        <dbReference type="ChEBI" id="CHEBI:18420"/>
    </cofactor>
    <text evidence="9 11">Binds 3 Mg(2+) ions per subunit.</text>
</comment>
<dbReference type="GO" id="GO:0005829">
    <property type="term" value="C:cytosol"/>
    <property type="evidence" value="ECO:0007669"/>
    <property type="project" value="TreeGrafter"/>
</dbReference>
<evidence type="ECO:0000256" key="3">
    <source>
        <dbReference type="ARBA" id="ARBA00022723"/>
    </source>
</evidence>
<keyword evidence="15" id="KW-1185">Reference proteome</keyword>
<dbReference type="CDD" id="cd04322">
    <property type="entry name" value="LysRS_N"/>
    <property type="match status" value="1"/>
</dbReference>
<evidence type="ECO:0000256" key="4">
    <source>
        <dbReference type="ARBA" id="ARBA00022741"/>
    </source>
</evidence>
<keyword evidence="2 9" id="KW-0436">Ligase</keyword>
<dbReference type="EMBL" id="CABHNB010000050">
    <property type="protein sequence ID" value="VUX23358.1"/>
    <property type="molecule type" value="Genomic_DNA"/>
</dbReference>
<dbReference type="Pfam" id="PF01588">
    <property type="entry name" value="tRNA_bind"/>
    <property type="match status" value="1"/>
</dbReference>
<dbReference type="InterPro" id="IPR012340">
    <property type="entry name" value="NA-bd_OB-fold"/>
</dbReference>
<comment type="subcellular location">
    <subcellularLocation>
        <location evidence="9">Cytoplasm</location>
    </subcellularLocation>
</comment>
<keyword evidence="1 10" id="KW-0820">tRNA-binding</keyword>
<proteinExistence type="inferred from homology"/>
<comment type="similarity">
    <text evidence="9">Belongs to the class-II aminoacyl-tRNA synthetase family.</text>
</comment>
<protein>
    <recommendedName>
        <fullName evidence="9">Lysine--tRNA ligase</fullName>
        <ecNumber evidence="9">6.1.1.6</ecNumber>
    </recommendedName>
    <alternativeName>
        <fullName evidence="9">Lysyl-tRNA synthetase</fullName>
        <shortName evidence="9">LysRS</shortName>
    </alternativeName>
</protein>
<keyword evidence="4 9" id="KW-0547">Nucleotide-binding</keyword>
<evidence type="ECO:0000256" key="2">
    <source>
        <dbReference type="ARBA" id="ARBA00022598"/>
    </source>
</evidence>
<dbReference type="RefSeq" id="WP_144369902.1">
    <property type="nucleotide sequence ID" value="NZ_CABHNB010000050.1"/>
</dbReference>
<comment type="subunit">
    <text evidence="9">Homodimer.</text>
</comment>
<dbReference type="GO" id="GO:0016740">
    <property type="term" value="F:transferase activity"/>
    <property type="evidence" value="ECO:0007669"/>
    <property type="project" value="UniProtKB-ARBA"/>
</dbReference>
<keyword evidence="5 9" id="KW-0067">ATP-binding</keyword>
<keyword evidence="7 9" id="KW-0030">Aminoacyl-tRNA synthetase</keyword>
<dbReference type="InterPro" id="IPR044136">
    <property type="entry name" value="Lys-tRNA-ligase_II_N"/>
</dbReference>
<dbReference type="HAMAP" id="MF_00252">
    <property type="entry name" value="Lys_tRNA_synth_class2"/>
    <property type="match status" value="1"/>
</dbReference>
<evidence type="ECO:0000259" key="13">
    <source>
        <dbReference type="PROSITE" id="PS50886"/>
    </source>
</evidence>
<dbReference type="GO" id="GO:0006430">
    <property type="term" value="P:lysyl-tRNA aminoacylation"/>
    <property type="evidence" value="ECO:0007669"/>
    <property type="project" value="UniProtKB-UniRule"/>
</dbReference>
<reference evidence="14 15" key="1">
    <citation type="submission" date="2019-07" db="EMBL/GenBank/DDBJ databases">
        <authorList>
            <person name="Hibberd C M."/>
            <person name="Gehrig L. J."/>
            <person name="Chang H.-W."/>
            <person name="Venkatesh S."/>
        </authorList>
    </citation>
    <scope>NUCLEOTIDE SEQUENCE [LARGE SCALE GENOMIC DNA]</scope>
    <source>
        <strain evidence="14">Ruminococcus_obeum_SSTS_Bg7063</strain>
    </source>
</reference>
<feature type="binding site" evidence="9">
    <location>
        <position position="447"/>
    </location>
    <ligand>
        <name>Mg(2+)</name>
        <dbReference type="ChEBI" id="CHEBI:18420"/>
        <label>2</label>
    </ligand>
</feature>
<evidence type="ECO:0000256" key="1">
    <source>
        <dbReference type="ARBA" id="ARBA00022555"/>
    </source>
</evidence>
<dbReference type="InterPro" id="IPR004365">
    <property type="entry name" value="NA-bd_OB_tRNA"/>
</dbReference>
<dbReference type="AlphaFoldDB" id="A0A564UV90"/>
<dbReference type="Gene3D" id="3.30.930.10">
    <property type="entry name" value="Bira Bifunctional Protein, Domain 2"/>
    <property type="match status" value="1"/>
</dbReference>
<dbReference type="CDD" id="cd00775">
    <property type="entry name" value="LysRS_core"/>
    <property type="match status" value="1"/>
</dbReference>
<dbReference type="PANTHER" id="PTHR42918">
    <property type="entry name" value="LYSYL-TRNA SYNTHETASE"/>
    <property type="match status" value="1"/>
</dbReference>
<evidence type="ECO:0000256" key="7">
    <source>
        <dbReference type="ARBA" id="ARBA00023146"/>
    </source>
</evidence>
<dbReference type="GO" id="GO:0005524">
    <property type="term" value="F:ATP binding"/>
    <property type="evidence" value="ECO:0007669"/>
    <property type="project" value="UniProtKB-UniRule"/>
</dbReference>
<dbReference type="PROSITE" id="PS50862">
    <property type="entry name" value="AA_TRNA_LIGASE_II"/>
    <property type="match status" value="1"/>
</dbReference>
<dbReference type="Pfam" id="PF00152">
    <property type="entry name" value="tRNA-synt_2"/>
    <property type="match status" value="1"/>
</dbReference>
<dbReference type="InterPro" id="IPR004364">
    <property type="entry name" value="Aa-tRNA-synt_II"/>
</dbReference>
<dbReference type="InterPro" id="IPR006195">
    <property type="entry name" value="aa-tRNA-synth_II"/>
</dbReference>
<evidence type="ECO:0000256" key="11">
    <source>
        <dbReference type="RuleBase" id="RU000336"/>
    </source>
</evidence>
<evidence type="ECO:0000256" key="8">
    <source>
        <dbReference type="ARBA" id="ARBA00048573"/>
    </source>
</evidence>
<dbReference type="GO" id="GO:0004824">
    <property type="term" value="F:lysine-tRNA ligase activity"/>
    <property type="evidence" value="ECO:0007669"/>
    <property type="project" value="UniProtKB-UniRule"/>
</dbReference>